<proteinExistence type="predicted"/>
<dbReference type="AlphaFoldDB" id="A0A388KIH0"/>
<gene>
    <name evidence="2" type="ORF">CBR_g4594</name>
</gene>
<evidence type="ECO:0000313" key="2">
    <source>
        <dbReference type="EMBL" id="GBG69763.1"/>
    </source>
</evidence>
<feature type="region of interest" description="Disordered" evidence="1">
    <location>
        <begin position="1"/>
        <end position="20"/>
    </location>
</feature>
<sequence length="247" mass="27982">MELRKQRKKEKARKEAERIEEINKNLDLKVAVRVGELRDDVREDVRLEIRGAINELCKAAAKGKQKVTQPTSPSTRSSGSGSEMEKLSKRTKNLCINEKRKRAEEPIFEDSPPMELPPKRTPRRAGKPTNLTSRMTRSKAHKNNVTTPRKTPTSIRKKKIPGSIGMIGRLKFEKQVMQELKNMDALVLQNVCSEKGIPYNGKFEAIFDIVVHRTRKAYGTDEEESVETTDDVLKDDAVEGEVAPTTE</sequence>
<dbReference type="EMBL" id="BFEA01000120">
    <property type="protein sequence ID" value="GBG69763.1"/>
    <property type="molecule type" value="Genomic_DNA"/>
</dbReference>
<feature type="compositionally biased region" description="Acidic residues" evidence="1">
    <location>
        <begin position="220"/>
        <end position="230"/>
    </location>
</feature>
<comment type="caution">
    <text evidence="2">The sequence shown here is derived from an EMBL/GenBank/DDBJ whole genome shotgun (WGS) entry which is preliminary data.</text>
</comment>
<organism evidence="2 3">
    <name type="scientific">Chara braunii</name>
    <name type="common">Braun's stonewort</name>
    <dbReference type="NCBI Taxonomy" id="69332"/>
    <lineage>
        <taxon>Eukaryota</taxon>
        <taxon>Viridiplantae</taxon>
        <taxon>Streptophyta</taxon>
        <taxon>Charophyceae</taxon>
        <taxon>Charales</taxon>
        <taxon>Characeae</taxon>
        <taxon>Chara</taxon>
    </lineage>
</organism>
<feature type="compositionally biased region" description="Low complexity" evidence="1">
    <location>
        <begin position="70"/>
        <end position="82"/>
    </location>
</feature>
<feature type="region of interest" description="Disordered" evidence="1">
    <location>
        <begin position="60"/>
        <end position="157"/>
    </location>
</feature>
<name>A0A388KIH0_CHABU</name>
<reference evidence="2 3" key="1">
    <citation type="journal article" date="2018" name="Cell">
        <title>The Chara Genome: Secondary Complexity and Implications for Plant Terrestrialization.</title>
        <authorList>
            <person name="Nishiyama T."/>
            <person name="Sakayama H."/>
            <person name="Vries J.D."/>
            <person name="Buschmann H."/>
            <person name="Saint-Marcoux D."/>
            <person name="Ullrich K.K."/>
            <person name="Haas F.B."/>
            <person name="Vanderstraeten L."/>
            <person name="Becker D."/>
            <person name="Lang D."/>
            <person name="Vosolsobe S."/>
            <person name="Rombauts S."/>
            <person name="Wilhelmsson P.K.I."/>
            <person name="Janitza P."/>
            <person name="Kern R."/>
            <person name="Heyl A."/>
            <person name="Rumpler F."/>
            <person name="Villalobos L.I.A.C."/>
            <person name="Clay J.M."/>
            <person name="Skokan R."/>
            <person name="Toyoda A."/>
            <person name="Suzuki Y."/>
            <person name="Kagoshima H."/>
            <person name="Schijlen E."/>
            <person name="Tajeshwar N."/>
            <person name="Catarino B."/>
            <person name="Hetherington A.J."/>
            <person name="Saltykova A."/>
            <person name="Bonnot C."/>
            <person name="Breuninger H."/>
            <person name="Symeonidi A."/>
            <person name="Radhakrishnan G.V."/>
            <person name="Van Nieuwerburgh F."/>
            <person name="Deforce D."/>
            <person name="Chang C."/>
            <person name="Karol K.G."/>
            <person name="Hedrich R."/>
            <person name="Ulvskov P."/>
            <person name="Glockner G."/>
            <person name="Delwiche C.F."/>
            <person name="Petrasek J."/>
            <person name="Van de Peer Y."/>
            <person name="Friml J."/>
            <person name="Beilby M."/>
            <person name="Dolan L."/>
            <person name="Kohara Y."/>
            <person name="Sugano S."/>
            <person name="Fujiyama A."/>
            <person name="Delaux P.-M."/>
            <person name="Quint M."/>
            <person name="TheiBen G."/>
            <person name="Hagemann M."/>
            <person name="Harholt J."/>
            <person name="Dunand C."/>
            <person name="Zachgo S."/>
            <person name="Langdale J."/>
            <person name="Maumus F."/>
            <person name="Straeten D.V.D."/>
            <person name="Gould S.B."/>
            <person name="Rensing S.A."/>
        </authorList>
    </citation>
    <scope>NUCLEOTIDE SEQUENCE [LARGE SCALE GENOMIC DNA]</scope>
    <source>
        <strain evidence="2 3">S276</strain>
    </source>
</reference>
<feature type="compositionally biased region" description="Basic residues" evidence="1">
    <location>
        <begin position="1"/>
        <end position="11"/>
    </location>
</feature>
<dbReference type="Proteomes" id="UP000265515">
    <property type="component" value="Unassembled WGS sequence"/>
</dbReference>
<accession>A0A388KIH0</accession>
<protein>
    <submittedName>
        <fullName evidence="2">Uncharacterized protein</fullName>
    </submittedName>
</protein>
<keyword evidence="3" id="KW-1185">Reference proteome</keyword>
<dbReference type="Gramene" id="GBG69763">
    <property type="protein sequence ID" value="GBG69763"/>
    <property type="gene ID" value="CBR_g4594"/>
</dbReference>
<feature type="region of interest" description="Disordered" evidence="1">
    <location>
        <begin position="217"/>
        <end position="247"/>
    </location>
</feature>
<evidence type="ECO:0000256" key="1">
    <source>
        <dbReference type="SAM" id="MobiDB-lite"/>
    </source>
</evidence>
<evidence type="ECO:0000313" key="3">
    <source>
        <dbReference type="Proteomes" id="UP000265515"/>
    </source>
</evidence>
<feature type="compositionally biased region" description="Polar residues" evidence="1">
    <location>
        <begin position="143"/>
        <end position="154"/>
    </location>
</feature>